<evidence type="ECO:0000313" key="1">
    <source>
        <dbReference type="EMBL" id="KAH3698664.1"/>
    </source>
</evidence>
<protein>
    <submittedName>
        <fullName evidence="1">Uncharacterized protein</fullName>
    </submittedName>
</protein>
<reference evidence="1" key="2">
    <citation type="submission" date="2020-11" db="EMBL/GenBank/DDBJ databases">
        <authorList>
            <person name="McCartney M.A."/>
            <person name="Auch B."/>
            <person name="Kono T."/>
            <person name="Mallez S."/>
            <person name="Becker A."/>
            <person name="Gohl D.M."/>
            <person name="Silverstein K.A.T."/>
            <person name="Koren S."/>
            <person name="Bechman K.B."/>
            <person name="Herman A."/>
            <person name="Abrahante J.E."/>
            <person name="Garbe J."/>
        </authorList>
    </citation>
    <scope>NUCLEOTIDE SEQUENCE</scope>
    <source>
        <strain evidence="1">Duluth1</strain>
        <tissue evidence="1">Whole animal</tissue>
    </source>
</reference>
<accession>A0A9D4BKY6</accession>
<organism evidence="1 2">
    <name type="scientific">Dreissena polymorpha</name>
    <name type="common">Zebra mussel</name>
    <name type="synonym">Mytilus polymorpha</name>
    <dbReference type="NCBI Taxonomy" id="45954"/>
    <lineage>
        <taxon>Eukaryota</taxon>
        <taxon>Metazoa</taxon>
        <taxon>Spiralia</taxon>
        <taxon>Lophotrochozoa</taxon>
        <taxon>Mollusca</taxon>
        <taxon>Bivalvia</taxon>
        <taxon>Autobranchia</taxon>
        <taxon>Heteroconchia</taxon>
        <taxon>Euheterodonta</taxon>
        <taxon>Imparidentia</taxon>
        <taxon>Neoheterodontei</taxon>
        <taxon>Myida</taxon>
        <taxon>Dreissenoidea</taxon>
        <taxon>Dreissenidae</taxon>
        <taxon>Dreissena</taxon>
    </lineage>
</organism>
<name>A0A9D4BKY6_DREPO</name>
<comment type="caution">
    <text evidence="1">The sequence shown here is derived from an EMBL/GenBank/DDBJ whole genome shotgun (WGS) entry which is preliminary data.</text>
</comment>
<proteinExistence type="predicted"/>
<dbReference type="AlphaFoldDB" id="A0A9D4BKY6"/>
<keyword evidence="2" id="KW-1185">Reference proteome</keyword>
<sequence length="73" mass="8503">MTFDVFNKLYDTFYGRSSATAPPYWELRNSPASMLYSTTQEDTSLAWAGTHRMRVNGDMGWEPSIVRQWKCIM</sequence>
<reference evidence="1" key="1">
    <citation type="journal article" date="2019" name="bioRxiv">
        <title>The Genome of the Zebra Mussel, Dreissena polymorpha: A Resource for Invasive Species Research.</title>
        <authorList>
            <person name="McCartney M.A."/>
            <person name="Auch B."/>
            <person name="Kono T."/>
            <person name="Mallez S."/>
            <person name="Zhang Y."/>
            <person name="Obille A."/>
            <person name="Becker A."/>
            <person name="Abrahante J.E."/>
            <person name="Garbe J."/>
            <person name="Badalamenti J.P."/>
            <person name="Herman A."/>
            <person name="Mangelson H."/>
            <person name="Liachko I."/>
            <person name="Sullivan S."/>
            <person name="Sone E.D."/>
            <person name="Koren S."/>
            <person name="Silverstein K.A.T."/>
            <person name="Beckman K.B."/>
            <person name="Gohl D.M."/>
        </authorList>
    </citation>
    <scope>NUCLEOTIDE SEQUENCE</scope>
    <source>
        <strain evidence="1">Duluth1</strain>
        <tissue evidence="1">Whole animal</tissue>
    </source>
</reference>
<dbReference type="EMBL" id="JAIWYP010000016">
    <property type="protein sequence ID" value="KAH3698664.1"/>
    <property type="molecule type" value="Genomic_DNA"/>
</dbReference>
<dbReference type="Proteomes" id="UP000828390">
    <property type="component" value="Unassembled WGS sequence"/>
</dbReference>
<gene>
    <name evidence="1" type="ORF">DPMN_086210</name>
</gene>
<evidence type="ECO:0000313" key="2">
    <source>
        <dbReference type="Proteomes" id="UP000828390"/>
    </source>
</evidence>